<dbReference type="PANTHER" id="PTHR30204">
    <property type="entry name" value="REDOX-CYCLING DRUG-SENSING TRANSCRIPTIONAL ACTIVATOR SOXR"/>
    <property type="match status" value="1"/>
</dbReference>
<keyword evidence="2" id="KW-0408">Iron</keyword>
<feature type="domain" description="HTH merR-type" evidence="5">
    <location>
        <begin position="5"/>
        <end position="73"/>
    </location>
</feature>
<evidence type="ECO:0000256" key="1">
    <source>
        <dbReference type="ARBA" id="ARBA00022714"/>
    </source>
</evidence>
<dbReference type="EMBL" id="FORH01000004">
    <property type="protein sequence ID" value="SFJ52206.1"/>
    <property type="molecule type" value="Genomic_DNA"/>
</dbReference>
<dbReference type="PROSITE" id="PS00552">
    <property type="entry name" value="HTH_MERR_1"/>
    <property type="match status" value="1"/>
</dbReference>
<dbReference type="InterPro" id="IPR009061">
    <property type="entry name" value="DNA-bd_dom_put_sf"/>
</dbReference>
<dbReference type="AlphaFoldDB" id="A0A1I3S3Y0"/>
<name>A0A1I3S3Y0_9RHOB</name>
<keyword evidence="1" id="KW-0479">Metal-binding</keyword>
<dbReference type="RefSeq" id="WP_090060823.1">
    <property type="nucleotide sequence ID" value="NZ_FORH01000004.1"/>
</dbReference>
<evidence type="ECO:0000256" key="4">
    <source>
        <dbReference type="ARBA" id="ARBA00023125"/>
    </source>
</evidence>
<dbReference type="InterPro" id="IPR047057">
    <property type="entry name" value="MerR_fam"/>
</dbReference>
<dbReference type="GO" id="GO:0006979">
    <property type="term" value="P:response to oxidative stress"/>
    <property type="evidence" value="ECO:0007669"/>
    <property type="project" value="InterPro"/>
</dbReference>
<dbReference type="InterPro" id="IPR010211">
    <property type="entry name" value="Redox-sen_tscrpt-act_SoxR"/>
</dbReference>
<dbReference type="PROSITE" id="PS50937">
    <property type="entry name" value="HTH_MERR_2"/>
    <property type="match status" value="1"/>
</dbReference>
<dbReference type="SMART" id="SM00422">
    <property type="entry name" value="HTH_MERR"/>
    <property type="match status" value="1"/>
</dbReference>
<dbReference type="Pfam" id="PF13411">
    <property type="entry name" value="MerR_1"/>
    <property type="match status" value="1"/>
</dbReference>
<proteinExistence type="predicted"/>
<gene>
    <name evidence="6" type="ORF">SAMN04487991_2284</name>
</gene>
<dbReference type="GO" id="GO:0003677">
    <property type="term" value="F:DNA binding"/>
    <property type="evidence" value="ECO:0007669"/>
    <property type="project" value="UniProtKB-KW"/>
</dbReference>
<keyword evidence="3" id="KW-0411">Iron-sulfur</keyword>
<dbReference type="InterPro" id="IPR000551">
    <property type="entry name" value="MerR-type_HTH_dom"/>
</dbReference>
<keyword evidence="1" id="KW-0001">2Fe-2S</keyword>
<evidence type="ECO:0000256" key="3">
    <source>
        <dbReference type="ARBA" id="ARBA00023014"/>
    </source>
</evidence>
<protein>
    <submittedName>
        <fullName evidence="6">MerR family transcriptional regulator, redox-sensitive transcriptional activator SoxR</fullName>
    </submittedName>
</protein>
<dbReference type="PANTHER" id="PTHR30204:SF0">
    <property type="entry name" value="REDOX-SENSITIVE TRANSCRIPTIONAL ACTIVATOR SOXR"/>
    <property type="match status" value="1"/>
</dbReference>
<dbReference type="NCBIfam" id="TIGR01950">
    <property type="entry name" value="SoxR"/>
    <property type="match status" value="1"/>
</dbReference>
<keyword evidence="7" id="KW-1185">Reference proteome</keyword>
<evidence type="ECO:0000259" key="5">
    <source>
        <dbReference type="PROSITE" id="PS50937"/>
    </source>
</evidence>
<reference evidence="7" key="1">
    <citation type="submission" date="2016-10" db="EMBL/GenBank/DDBJ databases">
        <authorList>
            <person name="Varghese N."/>
            <person name="Submissions S."/>
        </authorList>
    </citation>
    <scope>NUCLEOTIDE SEQUENCE [LARGE SCALE GENOMIC DNA]</scope>
    <source>
        <strain evidence="7">DSM 26471</strain>
    </source>
</reference>
<dbReference type="GO" id="GO:0003700">
    <property type="term" value="F:DNA-binding transcription factor activity"/>
    <property type="evidence" value="ECO:0007669"/>
    <property type="project" value="InterPro"/>
</dbReference>
<evidence type="ECO:0000256" key="2">
    <source>
        <dbReference type="ARBA" id="ARBA00023004"/>
    </source>
</evidence>
<accession>A0A1I3S3Y0</accession>
<evidence type="ECO:0000313" key="6">
    <source>
        <dbReference type="EMBL" id="SFJ52206.1"/>
    </source>
</evidence>
<sequence>MPAHELTIGQVASRTGLSVSAIRYYEKEGLVFAHRNAGGQRRFPRSALRRLSFVIAAQKFGFTIARIRDVLSELPEDEAPSAKAWHAVALEFRADLDRKIAALEALRDNLEGCIGCGCLSMKNCKIYNRDDEAAREGPGPRVLRGI</sequence>
<dbReference type="STRING" id="588602.SAMN04487991_2284"/>
<organism evidence="6 7">
    <name type="scientific">Celeribacter neptunius</name>
    <dbReference type="NCBI Taxonomy" id="588602"/>
    <lineage>
        <taxon>Bacteria</taxon>
        <taxon>Pseudomonadati</taxon>
        <taxon>Pseudomonadota</taxon>
        <taxon>Alphaproteobacteria</taxon>
        <taxon>Rhodobacterales</taxon>
        <taxon>Roseobacteraceae</taxon>
        <taxon>Celeribacter</taxon>
    </lineage>
</organism>
<dbReference type="OrthoDB" id="9802944at2"/>
<dbReference type="SUPFAM" id="SSF46955">
    <property type="entry name" value="Putative DNA-binding domain"/>
    <property type="match status" value="1"/>
</dbReference>
<dbReference type="Proteomes" id="UP000199630">
    <property type="component" value="Unassembled WGS sequence"/>
</dbReference>
<keyword evidence="4" id="KW-0238">DNA-binding</keyword>
<dbReference type="PRINTS" id="PR00040">
    <property type="entry name" value="HTHMERR"/>
</dbReference>
<dbReference type="GO" id="GO:0051537">
    <property type="term" value="F:2 iron, 2 sulfur cluster binding"/>
    <property type="evidence" value="ECO:0007669"/>
    <property type="project" value="UniProtKB-KW"/>
</dbReference>
<evidence type="ECO:0000313" key="7">
    <source>
        <dbReference type="Proteomes" id="UP000199630"/>
    </source>
</evidence>
<dbReference type="Gene3D" id="1.10.1660.10">
    <property type="match status" value="1"/>
</dbReference>